<dbReference type="OrthoDB" id="1524711at2"/>
<dbReference type="GO" id="GO:0050821">
    <property type="term" value="P:protein stabilization"/>
    <property type="evidence" value="ECO:0007669"/>
    <property type="project" value="TreeGrafter"/>
</dbReference>
<dbReference type="InterPro" id="IPR005632">
    <property type="entry name" value="Chaperone_Skp"/>
</dbReference>
<dbReference type="Gene3D" id="3.30.910.20">
    <property type="entry name" value="Skp domain"/>
    <property type="match status" value="1"/>
</dbReference>
<dbReference type="SMART" id="SM00935">
    <property type="entry name" value="OmpH"/>
    <property type="match status" value="1"/>
</dbReference>
<dbReference type="InterPro" id="IPR024930">
    <property type="entry name" value="Skp_dom_sf"/>
</dbReference>
<evidence type="ECO:0000256" key="4">
    <source>
        <dbReference type="SAM" id="SignalP"/>
    </source>
</evidence>
<feature type="signal peptide" evidence="4">
    <location>
        <begin position="1"/>
        <end position="22"/>
    </location>
</feature>
<dbReference type="RefSeq" id="WP_092436476.1">
    <property type="nucleotide sequence ID" value="NZ_FMYP01000012.1"/>
</dbReference>
<keyword evidence="3" id="KW-0175">Coiled coil</keyword>
<accession>A0A1G6HNN6</accession>
<dbReference type="PANTHER" id="PTHR35089">
    <property type="entry name" value="CHAPERONE PROTEIN SKP"/>
    <property type="match status" value="1"/>
</dbReference>
<dbReference type="SUPFAM" id="SSF111384">
    <property type="entry name" value="OmpH-like"/>
    <property type="match status" value="1"/>
</dbReference>
<keyword evidence="6" id="KW-1185">Reference proteome</keyword>
<organism evidence="5 6">
    <name type="scientific">Williamwhitmania taraxaci</name>
    <dbReference type="NCBI Taxonomy" id="1640674"/>
    <lineage>
        <taxon>Bacteria</taxon>
        <taxon>Pseudomonadati</taxon>
        <taxon>Bacteroidota</taxon>
        <taxon>Bacteroidia</taxon>
        <taxon>Bacteroidales</taxon>
        <taxon>Williamwhitmaniaceae</taxon>
        <taxon>Williamwhitmania</taxon>
    </lineage>
</organism>
<dbReference type="Proteomes" id="UP000199452">
    <property type="component" value="Unassembled WGS sequence"/>
</dbReference>
<feature type="coiled-coil region" evidence="3">
    <location>
        <begin position="86"/>
        <end position="113"/>
    </location>
</feature>
<dbReference type="STRING" id="1640674.SAMN05216323_101239"/>
<reference evidence="5 6" key="1">
    <citation type="submission" date="2016-09" db="EMBL/GenBank/DDBJ databases">
        <authorList>
            <person name="Capua I."/>
            <person name="De Benedictis P."/>
            <person name="Joannis T."/>
            <person name="Lombin L.H."/>
            <person name="Cattoli G."/>
        </authorList>
    </citation>
    <scope>NUCLEOTIDE SEQUENCE [LARGE SCALE GENOMIC DNA]</scope>
    <source>
        <strain evidence="5 6">A7P-90m</strain>
    </source>
</reference>
<comment type="similarity">
    <text evidence="1">Belongs to the Skp family.</text>
</comment>
<dbReference type="PANTHER" id="PTHR35089:SF1">
    <property type="entry name" value="CHAPERONE PROTEIN SKP"/>
    <property type="match status" value="1"/>
</dbReference>
<evidence type="ECO:0000256" key="3">
    <source>
        <dbReference type="SAM" id="Coils"/>
    </source>
</evidence>
<proteinExistence type="inferred from homology"/>
<dbReference type="AlphaFoldDB" id="A0A1G6HNN6"/>
<gene>
    <name evidence="5" type="ORF">SAMN05216323_101239</name>
</gene>
<dbReference type="GO" id="GO:0005829">
    <property type="term" value="C:cytosol"/>
    <property type="evidence" value="ECO:0007669"/>
    <property type="project" value="TreeGrafter"/>
</dbReference>
<evidence type="ECO:0000256" key="1">
    <source>
        <dbReference type="ARBA" id="ARBA00009091"/>
    </source>
</evidence>
<dbReference type="GO" id="GO:0051082">
    <property type="term" value="F:unfolded protein binding"/>
    <property type="evidence" value="ECO:0007669"/>
    <property type="project" value="InterPro"/>
</dbReference>
<sequence length="173" mass="19703">MKKTIAIAALAVCFAFTGKVQAQSFKFGHINVQQVISLMSEKDSAEVKLKKYGESLSADLETMQVEFNNKYQSYLQKKDSYTPAIREAKEKEIQDMQQRVQEFQQTAQEDFQKMQGDVYKPVLEKANNAIKKVAKDNNFTYIFDIGTPGVVYYSEAQSTDVTAMVKKELKIVK</sequence>
<feature type="chain" id="PRO_5011597016" evidence="4">
    <location>
        <begin position="23"/>
        <end position="173"/>
    </location>
</feature>
<keyword evidence="2 4" id="KW-0732">Signal</keyword>
<dbReference type="Pfam" id="PF03938">
    <property type="entry name" value="OmpH"/>
    <property type="match status" value="1"/>
</dbReference>
<evidence type="ECO:0000313" key="6">
    <source>
        <dbReference type="Proteomes" id="UP000199452"/>
    </source>
</evidence>
<name>A0A1G6HNN6_9BACT</name>
<evidence type="ECO:0000256" key="2">
    <source>
        <dbReference type="ARBA" id="ARBA00022729"/>
    </source>
</evidence>
<dbReference type="EMBL" id="FMYP01000012">
    <property type="protein sequence ID" value="SDB95937.1"/>
    <property type="molecule type" value="Genomic_DNA"/>
</dbReference>
<evidence type="ECO:0000313" key="5">
    <source>
        <dbReference type="EMBL" id="SDB95937.1"/>
    </source>
</evidence>
<protein>
    <submittedName>
        <fullName evidence="5">Periplasmic chaperone for outer membrane proteins Skp</fullName>
    </submittedName>
</protein>